<feature type="region of interest" description="Disordered" evidence="1">
    <location>
        <begin position="140"/>
        <end position="225"/>
    </location>
</feature>
<gene>
    <name evidence="3" type="ORF">U2F25_31245</name>
</gene>
<evidence type="ECO:0000313" key="3">
    <source>
        <dbReference type="EMBL" id="MDZ5493887.1"/>
    </source>
</evidence>
<sequence>MTTTKKNGRVYAYIGAFSGGAVSVAANIAHSFIAPKNAPADWSPEPGAVVSAVVWPLFLFIAIEILARTPWPTGWGWNVLRWVGLPPVALVAAFVSYRHLSGLLDHYNEETLVVWFGPLAVDGLMLMATSALLATGNRTTRPTELVPAPAPATTAEAPSPDIPALPLVRPAAAAPATNPAPDTDTDLRPIEPVNPPTPGEDTDTPTTVEPTPDTADMDPTPAPVAAQPVTAGLPPALLSNARLVAAAHEQAHGEPINPGQLAVRLRVPTHTAADLLTALTNQPTLNDHQHNGTAVGATA</sequence>
<reference evidence="3 4" key="1">
    <citation type="submission" date="2023-12" db="EMBL/GenBank/DDBJ databases">
        <title>Micromonospora sp. nov., isolated from Atacama Desert.</title>
        <authorList>
            <person name="Carro L."/>
            <person name="Golinska P."/>
            <person name="Klenk H.-P."/>
            <person name="Goodfellow M."/>
        </authorList>
    </citation>
    <scope>NUCLEOTIDE SEQUENCE [LARGE SCALE GENOMIC DNA]</scope>
    <source>
        <strain evidence="3 4">4G53</strain>
    </source>
</reference>
<feature type="transmembrane region" description="Helical" evidence="2">
    <location>
        <begin position="12"/>
        <end position="34"/>
    </location>
</feature>
<keyword evidence="2" id="KW-0472">Membrane</keyword>
<organism evidence="3 4">
    <name type="scientific">Micromonospora sicca</name>
    <dbReference type="NCBI Taxonomy" id="2202420"/>
    <lineage>
        <taxon>Bacteria</taxon>
        <taxon>Bacillati</taxon>
        <taxon>Actinomycetota</taxon>
        <taxon>Actinomycetes</taxon>
        <taxon>Micromonosporales</taxon>
        <taxon>Micromonosporaceae</taxon>
        <taxon>Micromonospora</taxon>
    </lineage>
</organism>
<keyword evidence="2" id="KW-1133">Transmembrane helix</keyword>
<evidence type="ECO:0008006" key="5">
    <source>
        <dbReference type="Google" id="ProtNLM"/>
    </source>
</evidence>
<keyword evidence="2" id="KW-0812">Transmembrane</keyword>
<dbReference type="Proteomes" id="UP001290101">
    <property type="component" value="Unassembled WGS sequence"/>
</dbReference>
<dbReference type="RefSeq" id="WP_322443407.1">
    <property type="nucleotide sequence ID" value="NZ_JAXOTQ010000055.1"/>
</dbReference>
<dbReference type="EMBL" id="JAXOTQ010000055">
    <property type="protein sequence ID" value="MDZ5493887.1"/>
    <property type="molecule type" value="Genomic_DNA"/>
</dbReference>
<name>A0ABU5JMP1_9ACTN</name>
<keyword evidence="4" id="KW-1185">Reference proteome</keyword>
<feature type="compositionally biased region" description="Low complexity" evidence="1">
    <location>
        <begin position="151"/>
        <end position="182"/>
    </location>
</feature>
<accession>A0ABU5JMP1</accession>
<evidence type="ECO:0000313" key="4">
    <source>
        <dbReference type="Proteomes" id="UP001290101"/>
    </source>
</evidence>
<proteinExistence type="predicted"/>
<feature type="compositionally biased region" description="Low complexity" evidence="1">
    <location>
        <begin position="204"/>
        <end position="225"/>
    </location>
</feature>
<evidence type="ECO:0000256" key="2">
    <source>
        <dbReference type="SAM" id="Phobius"/>
    </source>
</evidence>
<protein>
    <recommendedName>
        <fullName evidence="5">DUF2637 domain-containing protein</fullName>
    </recommendedName>
</protein>
<comment type="caution">
    <text evidence="3">The sequence shown here is derived from an EMBL/GenBank/DDBJ whole genome shotgun (WGS) entry which is preliminary data.</text>
</comment>
<feature type="transmembrane region" description="Helical" evidence="2">
    <location>
        <begin position="79"/>
        <end position="100"/>
    </location>
</feature>
<evidence type="ECO:0000256" key="1">
    <source>
        <dbReference type="SAM" id="MobiDB-lite"/>
    </source>
</evidence>
<feature type="transmembrane region" description="Helical" evidence="2">
    <location>
        <begin position="112"/>
        <end position="134"/>
    </location>
</feature>
<feature type="transmembrane region" description="Helical" evidence="2">
    <location>
        <begin position="46"/>
        <end position="67"/>
    </location>
</feature>